<feature type="compositionally biased region" description="Low complexity" evidence="3">
    <location>
        <begin position="198"/>
        <end position="207"/>
    </location>
</feature>
<dbReference type="Proteomes" id="UP001602245">
    <property type="component" value="Unassembled WGS sequence"/>
</dbReference>
<feature type="compositionally biased region" description="Low complexity" evidence="3">
    <location>
        <begin position="152"/>
        <end position="161"/>
    </location>
</feature>
<organism evidence="5 6">
    <name type="scientific">Paractinoplanes globisporus</name>
    <dbReference type="NCBI Taxonomy" id="113565"/>
    <lineage>
        <taxon>Bacteria</taxon>
        <taxon>Bacillati</taxon>
        <taxon>Actinomycetota</taxon>
        <taxon>Actinomycetes</taxon>
        <taxon>Micromonosporales</taxon>
        <taxon>Micromonosporaceae</taxon>
        <taxon>Paractinoplanes</taxon>
    </lineage>
</organism>
<evidence type="ECO:0000256" key="2">
    <source>
        <dbReference type="ARBA" id="ARBA00023315"/>
    </source>
</evidence>
<evidence type="ECO:0000313" key="6">
    <source>
        <dbReference type="Proteomes" id="UP001602245"/>
    </source>
</evidence>
<protein>
    <submittedName>
        <fullName evidence="5">Lysophospholipid acyltransferase family protein</fullName>
    </submittedName>
</protein>
<dbReference type="InterPro" id="IPR002123">
    <property type="entry name" value="Plipid/glycerol_acylTrfase"/>
</dbReference>
<evidence type="ECO:0000256" key="1">
    <source>
        <dbReference type="ARBA" id="ARBA00022679"/>
    </source>
</evidence>
<evidence type="ECO:0000256" key="3">
    <source>
        <dbReference type="SAM" id="MobiDB-lite"/>
    </source>
</evidence>
<gene>
    <name evidence="5" type="ORF">ACFY35_13670</name>
</gene>
<feature type="domain" description="Phospholipid/glycerol acyltransferase" evidence="4">
    <location>
        <begin position="34"/>
        <end position="154"/>
    </location>
</feature>
<keyword evidence="1" id="KW-0808">Transferase</keyword>
<dbReference type="PANTHER" id="PTHR10434">
    <property type="entry name" value="1-ACYL-SN-GLYCEROL-3-PHOSPHATE ACYLTRANSFERASE"/>
    <property type="match status" value="1"/>
</dbReference>
<sequence>MLSAALRSILLPLSRVAFRPEVHGAGNVPRTGAVILAANHLSFVDSFLIPLMTPRRVSFLAKQEYFRSGGGPKQFATRTFLNGIDAIPVPRGGYRAAQESLEAALRVLESGGAFGIHPEGSRSRDGRLYRGRTGVAWLAIASGAPVVPVALRGPSGSSRSGPGRHGRERWSCDSGSRCGSRSPRTGVRDRLGGPPPTRSWRPSRSCPASRWRTNTTNYQRVRRSDGLKA</sequence>
<dbReference type="EMBL" id="JBIAZU010000002">
    <property type="protein sequence ID" value="MFF5290487.1"/>
    <property type="molecule type" value="Genomic_DNA"/>
</dbReference>
<evidence type="ECO:0000313" key="5">
    <source>
        <dbReference type="EMBL" id="MFF5290487.1"/>
    </source>
</evidence>
<dbReference type="SMART" id="SM00563">
    <property type="entry name" value="PlsC"/>
    <property type="match status" value="1"/>
</dbReference>
<dbReference type="Pfam" id="PF01553">
    <property type="entry name" value="Acyltransferase"/>
    <property type="match status" value="1"/>
</dbReference>
<dbReference type="SUPFAM" id="SSF69593">
    <property type="entry name" value="Glycerol-3-phosphate (1)-acyltransferase"/>
    <property type="match status" value="1"/>
</dbReference>
<proteinExistence type="predicted"/>
<accession>A0ABW6WB03</accession>
<name>A0ABW6WB03_9ACTN</name>
<feature type="region of interest" description="Disordered" evidence="3">
    <location>
        <begin position="151"/>
        <end position="229"/>
    </location>
</feature>
<dbReference type="GO" id="GO:0016746">
    <property type="term" value="F:acyltransferase activity"/>
    <property type="evidence" value="ECO:0007669"/>
    <property type="project" value="UniProtKB-KW"/>
</dbReference>
<dbReference type="PANTHER" id="PTHR10434:SF11">
    <property type="entry name" value="1-ACYL-SN-GLYCEROL-3-PHOSPHATE ACYLTRANSFERASE"/>
    <property type="match status" value="1"/>
</dbReference>
<keyword evidence="2 5" id="KW-0012">Acyltransferase</keyword>
<comment type="caution">
    <text evidence="5">The sequence shown here is derived from an EMBL/GenBank/DDBJ whole genome shotgun (WGS) entry which is preliminary data.</text>
</comment>
<dbReference type="RefSeq" id="WP_342663652.1">
    <property type="nucleotide sequence ID" value="NZ_JBIAZU010000002.1"/>
</dbReference>
<dbReference type="CDD" id="cd07989">
    <property type="entry name" value="LPLAT_AGPAT-like"/>
    <property type="match status" value="1"/>
</dbReference>
<evidence type="ECO:0000259" key="4">
    <source>
        <dbReference type="SMART" id="SM00563"/>
    </source>
</evidence>
<reference evidence="5 6" key="1">
    <citation type="submission" date="2024-10" db="EMBL/GenBank/DDBJ databases">
        <title>The Natural Products Discovery Center: Release of the First 8490 Sequenced Strains for Exploring Actinobacteria Biosynthetic Diversity.</title>
        <authorList>
            <person name="Kalkreuter E."/>
            <person name="Kautsar S.A."/>
            <person name="Yang D."/>
            <person name="Bader C.D."/>
            <person name="Teijaro C.N."/>
            <person name="Fluegel L."/>
            <person name="Davis C.M."/>
            <person name="Simpson J.R."/>
            <person name="Lauterbach L."/>
            <person name="Steele A.D."/>
            <person name="Gui C."/>
            <person name="Meng S."/>
            <person name="Li G."/>
            <person name="Viehrig K."/>
            <person name="Ye F."/>
            <person name="Su P."/>
            <person name="Kiefer A.F."/>
            <person name="Nichols A."/>
            <person name="Cepeda A.J."/>
            <person name="Yan W."/>
            <person name="Fan B."/>
            <person name="Jiang Y."/>
            <person name="Adhikari A."/>
            <person name="Zheng C.-J."/>
            <person name="Schuster L."/>
            <person name="Cowan T.M."/>
            <person name="Smanski M.J."/>
            <person name="Chevrette M.G."/>
            <person name="De Carvalho L.P.S."/>
            <person name="Shen B."/>
        </authorList>
    </citation>
    <scope>NUCLEOTIDE SEQUENCE [LARGE SCALE GENOMIC DNA]</scope>
    <source>
        <strain evidence="5 6">NPDC000087</strain>
    </source>
</reference>
<keyword evidence="6" id="KW-1185">Reference proteome</keyword>
<feature type="compositionally biased region" description="Low complexity" evidence="3">
    <location>
        <begin position="172"/>
        <end position="182"/>
    </location>
</feature>